<feature type="signal peptide" evidence="1">
    <location>
        <begin position="1"/>
        <end position="17"/>
    </location>
</feature>
<gene>
    <name evidence="2" type="ORF">PBRA_009622</name>
</gene>
<dbReference type="AlphaFoldDB" id="A0A0G4IJ36"/>
<dbReference type="Proteomes" id="UP000039324">
    <property type="component" value="Unassembled WGS sequence"/>
</dbReference>
<evidence type="ECO:0000313" key="2">
    <source>
        <dbReference type="EMBL" id="CEO95090.1"/>
    </source>
</evidence>
<organism evidence="2 3">
    <name type="scientific">Plasmodiophora brassicae</name>
    <name type="common">Clubroot disease agent</name>
    <dbReference type="NCBI Taxonomy" id="37360"/>
    <lineage>
        <taxon>Eukaryota</taxon>
        <taxon>Sar</taxon>
        <taxon>Rhizaria</taxon>
        <taxon>Endomyxa</taxon>
        <taxon>Phytomyxea</taxon>
        <taxon>Plasmodiophorida</taxon>
        <taxon>Plasmodiophoridae</taxon>
        <taxon>Plasmodiophora</taxon>
    </lineage>
</organism>
<proteinExistence type="predicted"/>
<evidence type="ECO:0000256" key="1">
    <source>
        <dbReference type="SAM" id="SignalP"/>
    </source>
</evidence>
<dbReference type="EMBL" id="CDSF01000011">
    <property type="protein sequence ID" value="CEO95090.1"/>
    <property type="molecule type" value="Genomic_DNA"/>
</dbReference>
<dbReference type="STRING" id="37360.A0A0G4IJ36"/>
<evidence type="ECO:0000313" key="3">
    <source>
        <dbReference type="Proteomes" id="UP000039324"/>
    </source>
</evidence>
<name>A0A0G4IJ36_PLABS</name>
<keyword evidence="1" id="KW-0732">Signal</keyword>
<accession>A0A0G4IJ36</accession>
<protein>
    <submittedName>
        <fullName evidence="2">Uncharacterized protein</fullName>
    </submittedName>
</protein>
<feature type="chain" id="PRO_5005192738" evidence="1">
    <location>
        <begin position="18"/>
        <end position="299"/>
    </location>
</feature>
<sequence>MLARLSIVVMLLAVATAETDIYICVNGVTLLIDVNNIEAFPGYTIGQCPTTAPVTTAPMETAAPTPAPSTPAAAPMMTAPAVANATSSASAAPSTMASTGTNATTTAAPMTTAPMGVNATTAPTANVTTAPTANATTSPAASIATMAPSAPAAITVAPMSASTNSGAPTSAPRKRWEHQQHAWKGTGTFNRGAMKAVERNGTMTPPPDAAMNPASRVLMFLQWFSPVSVYENPQTVIMFFPMKRHNGGRHANHHDVKMGRTARRIADMMMSDGNMTVGNGLLGNSSANLPDETPTMRIN</sequence>
<reference evidence="2 3" key="1">
    <citation type="submission" date="2015-02" db="EMBL/GenBank/DDBJ databases">
        <authorList>
            <person name="Chooi Y.-H."/>
        </authorList>
    </citation>
    <scope>NUCLEOTIDE SEQUENCE [LARGE SCALE GENOMIC DNA]</scope>
    <source>
        <strain evidence="2">E3</strain>
    </source>
</reference>
<keyword evidence="3" id="KW-1185">Reference proteome</keyword>